<dbReference type="Pfam" id="PF07883">
    <property type="entry name" value="Cupin_2"/>
    <property type="match status" value="1"/>
</dbReference>
<dbReference type="Proteomes" id="UP001140453">
    <property type="component" value="Unassembled WGS sequence"/>
</dbReference>
<evidence type="ECO:0000259" key="1">
    <source>
        <dbReference type="Pfam" id="PF07883"/>
    </source>
</evidence>
<keyword evidence="3" id="KW-1185">Reference proteome</keyword>
<evidence type="ECO:0000313" key="2">
    <source>
        <dbReference type="EMBL" id="KAJ4386401.1"/>
    </source>
</evidence>
<dbReference type="AlphaFoldDB" id="A0A9W8YKU2"/>
<dbReference type="Gene3D" id="2.60.120.10">
    <property type="entry name" value="Jelly Rolls"/>
    <property type="match status" value="1"/>
</dbReference>
<dbReference type="InterPro" id="IPR011051">
    <property type="entry name" value="RmlC_Cupin_sf"/>
</dbReference>
<feature type="domain" description="Cupin type-2" evidence="1">
    <location>
        <begin position="64"/>
        <end position="113"/>
    </location>
</feature>
<evidence type="ECO:0000313" key="3">
    <source>
        <dbReference type="Proteomes" id="UP001140453"/>
    </source>
</evidence>
<name>A0A9W8YKU2_9PEZI</name>
<comment type="caution">
    <text evidence="2">The sequence shown here is derived from an EMBL/GenBank/DDBJ whole genome shotgun (WGS) entry which is preliminary data.</text>
</comment>
<organism evidence="2 3">
    <name type="scientific">Gnomoniopsis smithogilvyi</name>
    <dbReference type="NCBI Taxonomy" id="1191159"/>
    <lineage>
        <taxon>Eukaryota</taxon>
        <taxon>Fungi</taxon>
        <taxon>Dikarya</taxon>
        <taxon>Ascomycota</taxon>
        <taxon>Pezizomycotina</taxon>
        <taxon>Sordariomycetes</taxon>
        <taxon>Sordariomycetidae</taxon>
        <taxon>Diaporthales</taxon>
        <taxon>Gnomoniaceae</taxon>
        <taxon>Gnomoniopsis</taxon>
    </lineage>
</organism>
<dbReference type="InterPro" id="IPR013096">
    <property type="entry name" value="Cupin_2"/>
</dbReference>
<sequence>MWPLTQLLKPLEVPRSHVASKNPILYDHGSGVNEFFQRGTEYFGRQVVPPDNKFSDGTPSFMAPGSHYHLLQTETFHVESGEGIWYLGDRVITLKAGDDITIPRFIGHRFENMPGSTKPLSILYRYDAQRYDMERRFFCNALTYLDDCRLAGTAPSVPQLCVFLSDCWMPGQILWVPGGEYVRCLINTIFMFFMGAIGRWLFGYKESYSEYHTSEANLPPGYFSKQSKKDV</sequence>
<dbReference type="InterPro" id="IPR014710">
    <property type="entry name" value="RmlC-like_jellyroll"/>
</dbReference>
<dbReference type="OrthoDB" id="9976870at2759"/>
<accession>A0A9W8YKU2</accession>
<protein>
    <recommendedName>
        <fullName evidence="1">Cupin type-2 domain-containing protein</fullName>
    </recommendedName>
</protein>
<gene>
    <name evidence="2" type="ORF">N0V93_009296</name>
</gene>
<dbReference type="EMBL" id="JAPEVB010000006">
    <property type="protein sequence ID" value="KAJ4386401.1"/>
    <property type="molecule type" value="Genomic_DNA"/>
</dbReference>
<dbReference type="SUPFAM" id="SSF51182">
    <property type="entry name" value="RmlC-like cupins"/>
    <property type="match status" value="1"/>
</dbReference>
<proteinExistence type="predicted"/>
<reference evidence="2" key="1">
    <citation type="submission" date="2022-10" db="EMBL/GenBank/DDBJ databases">
        <title>Tapping the CABI collections for fungal endophytes: first genome assemblies for Collariella, Neodidymelliopsis, Ascochyta clinopodiicola, Didymella pomorum, Didymosphaeria variabile, Neocosmospora piperis and Neocucurbitaria cava.</title>
        <authorList>
            <person name="Hill R."/>
        </authorList>
    </citation>
    <scope>NUCLEOTIDE SEQUENCE</scope>
    <source>
        <strain evidence="2">IMI 355082</strain>
    </source>
</reference>